<sequence length="462" mass="51238">MPLLSPLCRRASAGVMRLVAPLVAGATLLAAPTAHAFCGFYVGRADAGLFNRASQVIMARDGDRTVISMANDYSGPLDEFALVVPVPTVLKREQVHVGDPAIFTRVDGWSAPRLTEYHDDNPCAQRELERLKDRSESSMKAAPAAPAPTAAALGVKVEEQFSVGEYDIVILSATESDGLETWLTGNGYRLPAGASKALAPYIRQGLKFFVAKVNLKNQARSGSTKLRPLQFAFESRRFMLPLRLGMLNAQGPQDLVVYMLTRQGRVEASNYRTVKLPANMDLPVGIRGDFGRFYQALFDRQWAREGGRVVFTEHFWNMGWCDPCAADPLTPDELRSAGVFWINPPGNTGVAGGLGRNVGQQVMLTRLHLRYTRDTFPEDLAFIETADQQNFQTRYVLRHPYTGVMQCSEAEAYRRQVKDRQQKEALALHDLTGWPLDKSRQLAGLRAAGSSGSDRWWSTLWE</sequence>
<dbReference type="InterPro" id="IPR019283">
    <property type="entry name" value="DUF2330"/>
</dbReference>
<comment type="caution">
    <text evidence="2">The sequence shown here is derived from an EMBL/GenBank/DDBJ whole genome shotgun (WGS) entry which is preliminary data.</text>
</comment>
<evidence type="ECO:0000256" key="1">
    <source>
        <dbReference type="SAM" id="SignalP"/>
    </source>
</evidence>
<keyword evidence="1" id="KW-0732">Signal</keyword>
<organism evidence="2 3">
    <name type="scientific">Ideonella lacteola</name>
    <dbReference type="NCBI Taxonomy" id="2984193"/>
    <lineage>
        <taxon>Bacteria</taxon>
        <taxon>Pseudomonadati</taxon>
        <taxon>Pseudomonadota</taxon>
        <taxon>Betaproteobacteria</taxon>
        <taxon>Burkholderiales</taxon>
        <taxon>Sphaerotilaceae</taxon>
        <taxon>Ideonella</taxon>
    </lineage>
</organism>
<accession>A0ABU9BKD7</accession>
<proteinExistence type="predicted"/>
<protein>
    <submittedName>
        <fullName evidence="2">DUF2330 domain-containing protein</fullName>
    </submittedName>
</protein>
<feature type="chain" id="PRO_5045531070" evidence="1">
    <location>
        <begin position="37"/>
        <end position="462"/>
    </location>
</feature>
<dbReference type="RefSeq" id="WP_341424796.1">
    <property type="nucleotide sequence ID" value="NZ_JBBUTG010000003.1"/>
</dbReference>
<gene>
    <name evidence="2" type="ORF">AACH06_06285</name>
</gene>
<dbReference type="Pfam" id="PF10092">
    <property type="entry name" value="DUF2330"/>
    <property type="match status" value="1"/>
</dbReference>
<dbReference type="InterPro" id="IPR016838">
    <property type="entry name" value="UCP026449"/>
</dbReference>
<dbReference type="PIRSF" id="PIRSF026449">
    <property type="entry name" value="UCP026449"/>
    <property type="match status" value="1"/>
</dbReference>
<keyword evidence="3" id="KW-1185">Reference proteome</keyword>
<evidence type="ECO:0000313" key="2">
    <source>
        <dbReference type="EMBL" id="MEK8030429.1"/>
    </source>
</evidence>
<evidence type="ECO:0000313" key="3">
    <source>
        <dbReference type="Proteomes" id="UP001371218"/>
    </source>
</evidence>
<dbReference type="Proteomes" id="UP001371218">
    <property type="component" value="Unassembled WGS sequence"/>
</dbReference>
<name>A0ABU9BKD7_9BURK</name>
<dbReference type="EMBL" id="JBBUTG010000003">
    <property type="protein sequence ID" value="MEK8030429.1"/>
    <property type="molecule type" value="Genomic_DNA"/>
</dbReference>
<reference evidence="2 3" key="1">
    <citation type="submission" date="2024-04" db="EMBL/GenBank/DDBJ databases">
        <title>Novel species of the genus Ideonella isolated from streams.</title>
        <authorList>
            <person name="Lu H."/>
        </authorList>
    </citation>
    <scope>NUCLEOTIDE SEQUENCE [LARGE SCALE GENOMIC DNA]</scope>
    <source>
        <strain evidence="2 3">DXS29W</strain>
    </source>
</reference>
<feature type="signal peptide" evidence="1">
    <location>
        <begin position="1"/>
        <end position="36"/>
    </location>
</feature>